<evidence type="ECO:0000256" key="1">
    <source>
        <dbReference type="SAM" id="SignalP"/>
    </source>
</evidence>
<dbReference type="RefSeq" id="WP_256551654.1">
    <property type="nucleotide sequence ID" value="NZ_CP101751.1"/>
</dbReference>
<dbReference type="PROSITE" id="PS51257">
    <property type="entry name" value="PROKAR_LIPOPROTEIN"/>
    <property type="match status" value="1"/>
</dbReference>
<proteinExistence type="predicted"/>
<name>A0ABY5IT00_9FLAO</name>
<evidence type="ECO:0008006" key="4">
    <source>
        <dbReference type="Google" id="ProtNLM"/>
    </source>
</evidence>
<dbReference type="Proteomes" id="UP001059844">
    <property type="component" value="Chromosome"/>
</dbReference>
<feature type="chain" id="PRO_5047154703" description="Lipoprotein" evidence="1">
    <location>
        <begin position="22"/>
        <end position="190"/>
    </location>
</feature>
<organism evidence="2 3">
    <name type="scientific">Flavobacterium cerinum</name>
    <dbReference type="NCBI Taxonomy" id="2502784"/>
    <lineage>
        <taxon>Bacteria</taxon>
        <taxon>Pseudomonadati</taxon>
        <taxon>Bacteroidota</taxon>
        <taxon>Flavobacteriia</taxon>
        <taxon>Flavobacteriales</taxon>
        <taxon>Flavobacteriaceae</taxon>
        <taxon>Flavobacterium</taxon>
    </lineage>
</organism>
<keyword evidence="3" id="KW-1185">Reference proteome</keyword>
<feature type="signal peptide" evidence="1">
    <location>
        <begin position="1"/>
        <end position="21"/>
    </location>
</feature>
<keyword evidence="1" id="KW-0732">Signal</keyword>
<evidence type="ECO:0000313" key="2">
    <source>
        <dbReference type="EMBL" id="UUC45973.1"/>
    </source>
</evidence>
<sequence length="190" mass="20537">MKNRKFLLFAAIATLTFTTYSCNGNKSEGATEAAATEETAAPEKPLVFAEFVDLDLSSYGIPVVTKAPKDAKVIKSTTEGEVFVYGGKLFKLTFSIHEGTAEESVGIIKEITGDKEMNPGFDKFVAEDPTGFMKQNKEGKLAFTHGVTTGQSSVIIQEGMGFDQSPDQFTDYSADDIKLMYEAAKATVAK</sequence>
<reference evidence="2" key="1">
    <citation type="submission" date="2022-07" db="EMBL/GenBank/DDBJ databases">
        <title>Isolation, identification, and degradation of a PFOSA degrading strain from sewage treatment plant.</title>
        <authorList>
            <person name="Zhang L."/>
            <person name="Huo Y."/>
        </authorList>
    </citation>
    <scope>NUCLEOTIDE SEQUENCE</scope>
    <source>
        <strain evidence="2">C1</strain>
    </source>
</reference>
<gene>
    <name evidence="2" type="ORF">NOX80_01930</name>
</gene>
<dbReference type="EMBL" id="CP101751">
    <property type="protein sequence ID" value="UUC45973.1"/>
    <property type="molecule type" value="Genomic_DNA"/>
</dbReference>
<evidence type="ECO:0000313" key="3">
    <source>
        <dbReference type="Proteomes" id="UP001059844"/>
    </source>
</evidence>
<accession>A0ABY5IT00</accession>
<protein>
    <recommendedName>
        <fullName evidence="4">Lipoprotein</fullName>
    </recommendedName>
</protein>